<evidence type="ECO:0000313" key="2">
    <source>
        <dbReference type="EMBL" id="RXE55197.1"/>
    </source>
</evidence>
<dbReference type="Pfam" id="PF00753">
    <property type="entry name" value="Lactamase_B"/>
    <property type="match status" value="1"/>
</dbReference>
<evidence type="ECO:0000259" key="1">
    <source>
        <dbReference type="PROSITE" id="PS51671"/>
    </source>
</evidence>
<dbReference type="EMBL" id="LHQS01000004">
    <property type="protein sequence ID" value="RXE55197.1"/>
    <property type="molecule type" value="Genomic_DNA"/>
</dbReference>
<accession>A0A498GYE2</accession>
<dbReference type="InterPro" id="IPR002912">
    <property type="entry name" value="ACT_dom"/>
</dbReference>
<gene>
    <name evidence="2" type="ORF">ABH15_13385</name>
</gene>
<dbReference type="OrthoDB" id="197151at2157"/>
<dbReference type="SUPFAM" id="SSF56281">
    <property type="entry name" value="Metallo-hydrolase/oxidoreductase"/>
    <property type="match status" value="1"/>
</dbReference>
<sequence length="510" mass="57508">MKRFSFIARMPDKTGALHKAAEIVKQYGGNINRVHYDRRIDAATVFFEVTTTEDIYRLMRDDLHAIGYLQESLQTPGVLTFYVYLPHRSGALYDFLEYITESRANIAYIDFDDRGKHPDRLKVSLNVEETGVVDHLLNQLKSRYRLEIIEYDTTGKHLDDTVFYVKFAQELRELIGEAEDEFLLQLLHDINHIAQELQNRGTDPREVFRTILLTGRTLQSTCGEGFYADLQRIPVTGDIDLFCFQLPCGGNVYLLRTPGEAVMIDTGYGIYHREIAAMFRHYGLCDNEAPGRVLITHADADHCGGGGYLQVPSLLHPGSVGVIREANRAYGSRSESSILEEVYTTVINLFSEFRPPENLALFPTESQEKRSIFPIIDRIAIGDLELEVLESLGGHLHGLFYLYCPDHGLLFTSDTLINFASLDERRSSYNALADFLVTSVNVDSDRARMERKALLELIASRNASCSPSERPCLVCCGHGAVSVLDGTRLATYGEVEQYRARGETRMPPAP</sequence>
<dbReference type="InterPro" id="IPR001279">
    <property type="entry name" value="Metallo-B-lactamas"/>
</dbReference>
<dbReference type="CDD" id="cd06262">
    <property type="entry name" value="metallo-hydrolase-like_MBL-fold"/>
    <property type="match status" value="1"/>
</dbReference>
<evidence type="ECO:0000313" key="3">
    <source>
        <dbReference type="Proteomes" id="UP000290932"/>
    </source>
</evidence>
<keyword evidence="3" id="KW-1185">Reference proteome</keyword>
<proteinExistence type="predicted"/>
<dbReference type="CDD" id="cd02116">
    <property type="entry name" value="ACT"/>
    <property type="match status" value="2"/>
</dbReference>
<name>A0A498GYE2_9EURY</name>
<reference evidence="2 3" key="1">
    <citation type="journal article" date="2015" name="Int. J. Syst. Evol. Microbiol.">
        <title>Methanoculleus taiwanensis sp. nov., a methanogen isolated from deep marine sediment at the deformation front area near Taiwan.</title>
        <authorList>
            <person name="Weng C.Y."/>
            <person name="Chen S.C."/>
            <person name="Lai M.C."/>
            <person name="Wu S.Y."/>
            <person name="Lin S."/>
            <person name="Yang T.F."/>
            <person name="Chen P.C."/>
        </authorList>
    </citation>
    <scope>NUCLEOTIDE SEQUENCE [LARGE SCALE GENOMIC DNA]</scope>
    <source>
        <strain evidence="2 3">CYW4</strain>
    </source>
</reference>
<feature type="domain" description="ACT" evidence="1">
    <location>
        <begin position="5"/>
        <end position="78"/>
    </location>
</feature>
<dbReference type="PROSITE" id="PS51671">
    <property type="entry name" value="ACT"/>
    <property type="match status" value="1"/>
</dbReference>
<protein>
    <submittedName>
        <fullName evidence="2">Metallo-beta-lactamase</fullName>
    </submittedName>
</protein>
<organism evidence="2 3">
    <name type="scientific">Methanoculleus taiwanensis</name>
    <dbReference type="NCBI Taxonomy" id="1550565"/>
    <lineage>
        <taxon>Archaea</taxon>
        <taxon>Methanobacteriati</taxon>
        <taxon>Methanobacteriota</taxon>
        <taxon>Stenosarchaea group</taxon>
        <taxon>Methanomicrobia</taxon>
        <taxon>Methanomicrobiales</taxon>
        <taxon>Methanomicrobiaceae</taxon>
        <taxon>Methanoculleus</taxon>
    </lineage>
</organism>
<dbReference type="Gene3D" id="3.60.15.10">
    <property type="entry name" value="Ribonuclease Z/Hydroxyacylglutathione hydrolase-like"/>
    <property type="match status" value="1"/>
</dbReference>
<dbReference type="InterPro" id="IPR036866">
    <property type="entry name" value="RibonucZ/Hydroxyglut_hydro"/>
</dbReference>
<dbReference type="SMART" id="SM00849">
    <property type="entry name" value="Lactamase_B"/>
    <property type="match status" value="1"/>
</dbReference>
<comment type="caution">
    <text evidence="2">The sequence shown here is derived from an EMBL/GenBank/DDBJ whole genome shotgun (WGS) entry which is preliminary data.</text>
</comment>
<dbReference type="Proteomes" id="UP000290932">
    <property type="component" value="Unassembled WGS sequence"/>
</dbReference>
<dbReference type="AlphaFoldDB" id="A0A498GYE2"/>